<evidence type="ECO:0000256" key="1">
    <source>
        <dbReference type="PROSITE-ProRule" id="PRU00221"/>
    </source>
</evidence>
<protein>
    <submittedName>
        <fullName evidence="2">Uncharacterized protein</fullName>
    </submittedName>
</protein>
<dbReference type="InterPro" id="IPR001680">
    <property type="entry name" value="WD40_rpt"/>
</dbReference>
<organism evidence="2 3">
    <name type="scientific">Ambrosia artemisiifolia</name>
    <name type="common">Common ragweed</name>
    <dbReference type="NCBI Taxonomy" id="4212"/>
    <lineage>
        <taxon>Eukaryota</taxon>
        <taxon>Viridiplantae</taxon>
        <taxon>Streptophyta</taxon>
        <taxon>Embryophyta</taxon>
        <taxon>Tracheophyta</taxon>
        <taxon>Spermatophyta</taxon>
        <taxon>Magnoliopsida</taxon>
        <taxon>eudicotyledons</taxon>
        <taxon>Gunneridae</taxon>
        <taxon>Pentapetalae</taxon>
        <taxon>asterids</taxon>
        <taxon>campanulids</taxon>
        <taxon>Asterales</taxon>
        <taxon>Asteraceae</taxon>
        <taxon>Asteroideae</taxon>
        <taxon>Heliantheae alliance</taxon>
        <taxon>Heliantheae</taxon>
        <taxon>Ambrosia</taxon>
    </lineage>
</organism>
<dbReference type="PROSITE" id="PS50294">
    <property type="entry name" value="WD_REPEATS_REGION"/>
    <property type="match status" value="1"/>
</dbReference>
<keyword evidence="1" id="KW-0853">WD repeat</keyword>
<accession>A0AAD5GQT7</accession>
<sequence>MTSKGGGSRIYSVNFQLLKAICIIKRKAFIKDLVEVDDSVLVLEGPQGNINRAVLGTLNKTIISAGEDIVIHVWDTEA</sequence>
<dbReference type="InterPro" id="IPR019775">
    <property type="entry name" value="WD40_repeat_CS"/>
</dbReference>
<dbReference type="EMBL" id="JAMZMK010005792">
    <property type="protein sequence ID" value="KAI7751917.1"/>
    <property type="molecule type" value="Genomic_DNA"/>
</dbReference>
<keyword evidence="3" id="KW-1185">Reference proteome</keyword>
<dbReference type="PROSITE" id="PS50082">
    <property type="entry name" value="WD_REPEATS_2"/>
    <property type="match status" value="1"/>
</dbReference>
<feature type="repeat" description="WD" evidence="1">
    <location>
        <begin position="43"/>
        <end position="78"/>
    </location>
</feature>
<gene>
    <name evidence="2" type="ORF">M8C21_001928</name>
</gene>
<dbReference type="PROSITE" id="PS00678">
    <property type="entry name" value="WD_REPEATS_1"/>
    <property type="match status" value="1"/>
</dbReference>
<name>A0AAD5GQT7_AMBAR</name>
<reference evidence="2" key="1">
    <citation type="submission" date="2022-06" db="EMBL/GenBank/DDBJ databases">
        <title>Uncovering the hologenomic basis of an extraordinary plant invasion.</title>
        <authorList>
            <person name="Bieker V.C."/>
            <person name="Martin M.D."/>
            <person name="Gilbert T."/>
            <person name="Hodgins K."/>
            <person name="Battlay P."/>
            <person name="Petersen B."/>
            <person name="Wilson J."/>
        </authorList>
    </citation>
    <scope>NUCLEOTIDE SEQUENCE</scope>
    <source>
        <strain evidence="2">AA19_3_7</strain>
        <tissue evidence="2">Leaf</tissue>
    </source>
</reference>
<evidence type="ECO:0000313" key="3">
    <source>
        <dbReference type="Proteomes" id="UP001206925"/>
    </source>
</evidence>
<proteinExistence type="predicted"/>
<dbReference type="Proteomes" id="UP001206925">
    <property type="component" value="Unassembled WGS sequence"/>
</dbReference>
<dbReference type="AlphaFoldDB" id="A0AAD5GQT7"/>
<evidence type="ECO:0000313" key="2">
    <source>
        <dbReference type="EMBL" id="KAI7751917.1"/>
    </source>
</evidence>
<comment type="caution">
    <text evidence="2">The sequence shown here is derived from an EMBL/GenBank/DDBJ whole genome shotgun (WGS) entry which is preliminary data.</text>
</comment>